<feature type="compositionally biased region" description="Low complexity" evidence="2">
    <location>
        <begin position="43"/>
        <end position="52"/>
    </location>
</feature>
<evidence type="ECO:0000313" key="4">
    <source>
        <dbReference type="RefSeq" id="XP_025028722.1"/>
    </source>
</evidence>
<dbReference type="SUPFAM" id="SSF56349">
    <property type="entry name" value="DNA breaking-rejoining enzymes"/>
    <property type="match status" value="1"/>
</dbReference>
<protein>
    <submittedName>
        <fullName evidence="4">Uncharacterized protein LOC112541832</fullName>
    </submittedName>
</protein>
<dbReference type="OMA" id="FREDAGM"/>
<gene>
    <name evidence="4" type="primary">LOC112541832</name>
</gene>
<dbReference type="GeneID" id="112541832"/>
<accession>A0A9F5IYW3</accession>
<dbReference type="PANTHER" id="PTHR34605">
    <property type="entry name" value="PHAGE_INTEGRASE DOMAIN-CONTAINING PROTEIN"/>
    <property type="match status" value="1"/>
</dbReference>
<dbReference type="PANTHER" id="PTHR34605:SF3">
    <property type="entry name" value="P CELL-TYPE AGGLUTINATION PROTEIN MAP4-LIKE-RELATED"/>
    <property type="match status" value="1"/>
</dbReference>
<reference evidence="4" key="1">
    <citation type="submission" date="2025-08" db="UniProtKB">
        <authorList>
            <consortium name="RefSeq"/>
        </authorList>
    </citation>
    <scope>IDENTIFICATION</scope>
    <source>
        <tissue evidence="4">Liver</tissue>
    </source>
</reference>
<organism evidence="3 4">
    <name type="scientific">Python bivittatus</name>
    <name type="common">Burmese python</name>
    <name type="synonym">Python molurus bivittatus</name>
    <dbReference type="NCBI Taxonomy" id="176946"/>
    <lineage>
        <taxon>Eukaryota</taxon>
        <taxon>Metazoa</taxon>
        <taxon>Chordata</taxon>
        <taxon>Craniata</taxon>
        <taxon>Vertebrata</taxon>
        <taxon>Euteleostomi</taxon>
        <taxon>Lepidosauria</taxon>
        <taxon>Squamata</taxon>
        <taxon>Bifurcata</taxon>
        <taxon>Unidentata</taxon>
        <taxon>Episquamata</taxon>
        <taxon>Toxicofera</taxon>
        <taxon>Serpentes</taxon>
        <taxon>Henophidia</taxon>
        <taxon>Pythonidae</taxon>
        <taxon>Python</taxon>
    </lineage>
</organism>
<evidence type="ECO:0000256" key="2">
    <source>
        <dbReference type="SAM" id="MobiDB-lite"/>
    </source>
</evidence>
<dbReference type="GO" id="GO:0003677">
    <property type="term" value="F:DNA binding"/>
    <property type="evidence" value="ECO:0007669"/>
    <property type="project" value="InterPro"/>
</dbReference>
<sequence length="428" mass="47257">MSHASNVLSRPEDLNCCFWNMLLLLAEEPAFEGLREALSSGSAAPVHPGAPEEAPPPSEATRPGYHLFVVSGHEANASAEEAPEGSEGAAALPGRTLSAEGTARAGEARGNHPRPPNWDPVTENQAPHGVSPGPEGPGSIQALRLVERTGHPRIWKAYNSGLLSFLTFREDAGMPSVWPIPGIQIRGFLLSLDSQGVSAAKIFTYLAGLSYISQMFNFQDPLQDFFTVNLVVGLQWQRGPPIPLSLQTLESLMDALESVCHCFYECLLYRAVFLLSFFGALRPEEMVAERGTALHTGLLCLSDIEIQQDSIGLHLRAPQMSQGWFTFWLGLSEKPWLCPVLALHNYLAVRPSGEGPLFLYGNRHLLYRERFLKIFHAALRRLDLPSERYGIQSFWLGSVTNAVRYRYPEKVILHLARWPCGPLPDGQL</sequence>
<proteinExistence type="predicted"/>
<keyword evidence="3" id="KW-1185">Reference proteome</keyword>
<dbReference type="Proteomes" id="UP000695026">
    <property type="component" value="Unplaced"/>
</dbReference>
<dbReference type="GO" id="GO:0006310">
    <property type="term" value="P:DNA recombination"/>
    <property type="evidence" value="ECO:0007669"/>
    <property type="project" value="UniProtKB-KW"/>
</dbReference>
<dbReference type="KEGG" id="pbi:112541832"/>
<name>A0A9F5IYW3_PYTBI</name>
<feature type="region of interest" description="Disordered" evidence="2">
    <location>
        <begin position="41"/>
        <end position="64"/>
    </location>
</feature>
<dbReference type="Gene3D" id="1.10.443.10">
    <property type="entry name" value="Intergrase catalytic core"/>
    <property type="match status" value="1"/>
</dbReference>
<keyword evidence="1" id="KW-0233">DNA recombination</keyword>
<dbReference type="RefSeq" id="XP_025028722.1">
    <property type="nucleotide sequence ID" value="XM_025172954.1"/>
</dbReference>
<dbReference type="InterPro" id="IPR011010">
    <property type="entry name" value="DNA_brk_join_enz"/>
</dbReference>
<feature type="region of interest" description="Disordered" evidence="2">
    <location>
        <begin position="101"/>
        <end position="139"/>
    </location>
</feature>
<dbReference type="InterPro" id="IPR052925">
    <property type="entry name" value="Phage_Integrase-like_Recomb"/>
</dbReference>
<dbReference type="InterPro" id="IPR013762">
    <property type="entry name" value="Integrase-like_cat_sf"/>
</dbReference>
<evidence type="ECO:0000313" key="3">
    <source>
        <dbReference type="Proteomes" id="UP000695026"/>
    </source>
</evidence>
<dbReference type="AlphaFoldDB" id="A0A9F5IYW3"/>
<evidence type="ECO:0000256" key="1">
    <source>
        <dbReference type="ARBA" id="ARBA00023172"/>
    </source>
</evidence>
<dbReference type="GO" id="GO:0015074">
    <property type="term" value="P:DNA integration"/>
    <property type="evidence" value="ECO:0007669"/>
    <property type="project" value="InterPro"/>
</dbReference>
<dbReference type="OrthoDB" id="9907517at2759"/>